<feature type="compositionally biased region" description="Basic and acidic residues" evidence="1">
    <location>
        <begin position="53"/>
        <end position="65"/>
    </location>
</feature>
<evidence type="ECO:0000256" key="1">
    <source>
        <dbReference type="SAM" id="MobiDB-lite"/>
    </source>
</evidence>
<dbReference type="EMBL" id="MF919510">
    <property type="protein sequence ID" value="ATN89603.1"/>
    <property type="molecule type" value="Genomic_DNA"/>
</dbReference>
<reference evidence="2 3" key="1">
    <citation type="submission" date="2017-09" db="EMBL/GenBank/DDBJ databases">
        <authorList>
            <person name="Pope W.H."/>
            <person name="Garlena R.A."/>
            <person name="Russell D.A."/>
            <person name="Jacobs-Sera D."/>
            <person name="Hatfull G.F."/>
        </authorList>
    </citation>
    <scope>NUCLEOTIDE SEQUENCE [LARGE SCALE GENOMIC DNA]</scope>
</reference>
<evidence type="ECO:0000313" key="3">
    <source>
        <dbReference type="Proteomes" id="UP000229692"/>
    </source>
</evidence>
<evidence type="ECO:0000313" key="2">
    <source>
        <dbReference type="EMBL" id="ATN89603.1"/>
    </source>
</evidence>
<sequence length="268" mass="29062">MTLTLTPLTGVDAQRFDGAQFDGATVYRIADTRVSGVVAARRVLSGNGSPTHRPIDPTTGRDLHTDTPTALYPSLSLTFGAQARDTYLNTHDTGEMYPEPFSVNGRDYHRVTVRVDFYPVGVAGLDVDYTSPQSVSPWNRYPVETARERARDLADGVGGVLFVESVPGTNGERSHGVFIADVSQYDRGEMTDAGRRTAERIAVEVLRAQIDAGVETDWLDDVAGHINGQIASADEIAHRWNVESARLQNVRVAARTAAVAGHSVQVAR</sequence>
<gene>
    <name evidence="2" type="ORF">SEA_KABLUNA_83</name>
</gene>
<name>A0A2D1GCT5_9CAUD</name>
<accession>A0A2D1GCT5</accession>
<keyword evidence="3" id="KW-1185">Reference proteome</keyword>
<protein>
    <submittedName>
        <fullName evidence="2">Uncharacterized protein</fullName>
    </submittedName>
</protein>
<organism evidence="2 3">
    <name type="scientific">Gordonia phage Kabluna</name>
    <dbReference type="NCBI Taxonomy" id="2041511"/>
    <lineage>
        <taxon>Viruses</taxon>
        <taxon>Duplodnaviria</taxon>
        <taxon>Heunggongvirae</taxon>
        <taxon>Uroviricota</taxon>
        <taxon>Caudoviricetes</taxon>
        <taxon>Zierdtviridae</taxon>
        <taxon>Emilbogenvirinae</taxon>
        <taxon>Kablunavirus</taxon>
        <taxon>Kablunavirus kabluna</taxon>
    </lineage>
</organism>
<feature type="region of interest" description="Disordered" evidence="1">
    <location>
        <begin position="45"/>
        <end position="65"/>
    </location>
</feature>
<dbReference type="Proteomes" id="UP000229692">
    <property type="component" value="Segment"/>
</dbReference>
<proteinExistence type="predicted"/>